<keyword evidence="4" id="KW-1185">Reference proteome</keyword>
<feature type="region of interest" description="Disordered" evidence="1">
    <location>
        <begin position="78"/>
        <end position="119"/>
    </location>
</feature>
<feature type="compositionally biased region" description="Low complexity" evidence="1">
    <location>
        <begin position="97"/>
        <end position="111"/>
    </location>
</feature>
<dbReference type="Pfam" id="PF23198">
    <property type="entry name" value="PDE8A_N"/>
    <property type="match status" value="1"/>
</dbReference>
<evidence type="ECO:0000313" key="4">
    <source>
        <dbReference type="Proteomes" id="UP000527355"/>
    </source>
</evidence>
<comment type="caution">
    <text evidence="3">The sequence shown here is derived from an EMBL/GenBank/DDBJ whole genome shotgun (WGS) entry which is preliminary data.</text>
</comment>
<dbReference type="EMBL" id="JABWUV010000019">
    <property type="protein sequence ID" value="KAF6285963.1"/>
    <property type="molecule type" value="Genomic_DNA"/>
</dbReference>
<dbReference type="Proteomes" id="UP000527355">
    <property type="component" value="Unassembled WGS sequence"/>
</dbReference>
<accession>A0A7J7SC74</accession>
<evidence type="ECO:0000259" key="2">
    <source>
        <dbReference type="Pfam" id="PF23198"/>
    </source>
</evidence>
<reference evidence="3 4" key="1">
    <citation type="journal article" date="2020" name="Nature">
        <title>Six reference-quality genomes reveal evolution of bat adaptations.</title>
        <authorList>
            <person name="Jebb D."/>
            <person name="Huang Z."/>
            <person name="Pippel M."/>
            <person name="Hughes G.M."/>
            <person name="Lavrichenko K."/>
            <person name="Devanna P."/>
            <person name="Winkler S."/>
            <person name="Jermiin L.S."/>
            <person name="Skirmuntt E.C."/>
            <person name="Katzourakis A."/>
            <person name="Burkitt-Gray L."/>
            <person name="Ray D.A."/>
            <person name="Sullivan K.A.M."/>
            <person name="Roscito J.G."/>
            <person name="Kirilenko B.M."/>
            <person name="Davalos L.M."/>
            <person name="Corthals A.P."/>
            <person name="Power M.L."/>
            <person name="Jones G."/>
            <person name="Ransome R.D."/>
            <person name="Dechmann D.K.N."/>
            <person name="Locatelli A.G."/>
            <person name="Puechmaille S.J."/>
            <person name="Fedrigo O."/>
            <person name="Jarvis E.D."/>
            <person name="Hiller M."/>
            <person name="Vernes S.C."/>
            <person name="Myers E.W."/>
            <person name="Teeling E.C."/>
        </authorList>
    </citation>
    <scope>NUCLEOTIDE SEQUENCE [LARGE SCALE GENOMIC DNA]</scope>
    <source>
        <strain evidence="3">MMyoMyo1</strain>
        <tissue evidence="3">Flight muscle</tissue>
    </source>
</reference>
<evidence type="ECO:0000256" key="1">
    <source>
        <dbReference type="SAM" id="MobiDB-lite"/>
    </source>
</evidence>
<feature type="region of interest" description="Disordered" evidence="1">
    <location>
        <begin position="218"/>
        <end position="261"/>
    </location>
</feature>
<dbReference type="InterPro" id="IPR057304">
    <property type="entry name" value="PDE8-like_REC_N"/>
</dbReference>
<protein>
    <recommendedName>
        <fullName evidence="2">PDE8-like REC N-terminal domain-containing protein</fullName>
    </recommendedName>
</protein>
<dbReference type="VEuPathDB" id="HostDB:LOC118673426"/>
<sequence>MPLSSAGFTRRYVENPSLLACSAELLQLEFGEVESQLKLRACNSVFTALEKRQEAIKITSEDNYIQYVNPAFETTVGYASDNPSGKRKDKRKSSMDVRSVASRASEVASQRPHSSMARIHSMTIEAPITKVINIINAAQENSSMPVTEALDRVLEILRTSELYSPQFRAKEEDPHTKDLIGGLMSNHFRRLSGNEYTLSTKNLHQVSDSLLTSESLHCRGPTPAGPGVPKGVDGVGEEGRTRRQCSVDQQPSQDLQPGSPAKFWSGSPAKFCRLLSCYIRIYPS</sequence>
<evidence type="ECO:0000313" key="3">
    <source>
        <dbReference type="EMBL" id="KAF6285963.1"/>
    </source>
</evidence>
<organism evidence="3 4">
    <name type="scientific">Myotis myotis</name>
    <name type="common">Greater mouse-eared bat</name>
    <name type="synonym">Vespertilio myotis</name>
    <dbReference type="NCBI Taxonomy" id="51298"/>
    <lineage>
        <taxon>Eukaryota</taxon>
        <taxon>Metazoa</taxon>
        <taxon>Chordata</taxon>
        <taxon>Craniata</taxon>
        <taxon>Vertebrata</taxon>
        <taxon>Euteleostomi</taxon>
        <taxon>Mammalia</taxon>
        <taxon>Eutheria</taxon>
        <taxon>Laurasiatheria</taxon>
        <taxon>Chiroptera</taxon>
        <taxon>Yangochiroptera</taxon>
        <taxon>Vespertilionidae</taxon>
        <taxon>Myotis</taxon>
    </lineage>
</organism>
<name>A0A7J7SC74_MYOMY</name>
<dbReference type="AlphaFoldDB" id="A0A7J7SC74"/>
<proteinExistence type="predicted"/>
<feature type="compositionally biased region" description="Polar residues" evidence="1">
    <location>
        <begin position="244"/>
        <end position="256"/>
    </location>
</feature>
<feature type="domain" description="PDE8-like REC N-terminal" evidence="2">
    <location>
        <begin position="1"/>
        <end position="44"/>
    </location>
</feature>
<gene>
    <name evidence="3" type="ORF">mMyoMyo1_009519</name>
</gene>